<proteinExistence type="predicted"/>
<evidence type="ECO:0000313" key="2">
    <source>
        <dbReference type="EMBL" id="GFD59808.1"/>
    </source>
</evidence>
<accession>A0A699XP40</accession>
<feature type="non-terminal residue" evidence="2">
    <location>
        <position position="81"/>
    </location>
</feature>
<gene>
    <name evidence="2" type="ORF">Tci_931777</name>
</gene>
<protein>
    <submittedName>
        <fullName evidence="2">Uncharacterized protein</fullName>
    </submittedName>
</protein>
<feature type="compositionally biased region" description="Basic and acidic residues" evidence="1">
    <location>
        <begin position="47"/>
        <end position="58"/>
    </location>
</feature>
<feature type="region of interest" description="Disordered" evidence="1">
    <location>
        <begin position="1"/>
        <end position="81"/>
    </location>
</feature>
<reference evidence="2" key="1">
    <citation type="journal article" date="2019" name="Sci. Rep.">
        <title>Draft genome of Tanacetum cinerariifolium, the natural source of mosquito coil.</title>
        <authorList>
            <person name="Yamashiro T."/>
            <person name="Shiraishi A."/>
            <person name="Satake H."/>
            <person name="Nakayama K."/>
        </authorList>
    </citation>
    <scope>NUCLEOTIDE SEQUENCE</scope>
</reference>
<feature type="non-terminal residue" evidence="2">
    <location>
        <position position="1"/>
    </location>
</feature>
<organism evidence="2">
    <name type="scientific">Tanacetum cinerariifolium</name>
    <name type="common">Dalmatian daisy</name>
    <name type="synonym">Chrysanthemum cinerariifolium</name>
    <dbReference type="NCBI Taxonomy" id="118510"/>
    <lineage>
        <taxon>Eukaryota</taxon>
        <taxon>Viridiplantae</taxon>
        <taxon>Streptophyta</taxon>
        <taxon>Embryophyta</taxon>
        <taxon>Tracheophyta</taxon>
        <taxon>Spermatophyta</taxon>
        <taxon>Magnoliopsida</taxon>
        <taxon>eudicotyledons</taxon>
        <taxon>Gunneridae</taxon>
        <taxon>Pentapetalae</taxon>
        <taxon>asterids</taxon>
        <taxon>campanulids</taxon>
        <taxon>Asterales</taxon>
        <taxon>Asteraceae</taxon>
        <taxon>Asteroideae</taxon>
        <taxon>Anthemideae</taxon>
        <taxon>Anthemidinae</taxon>
        <taxon>Tanacetum</taxon>
    </lineage>
</organism>
<sequence>RRPQHRRLQAARLPAPRAAGVAGEQTVRSSIGGSDRVHAGGDGQGPRLDRRLELQHQDRRAHRAGNFRHDAAGQKQPAADS</sequence>
<name>A0A699XP40_TANCI</name>
<dbReference type="AlphaFoldDB" id="A0A699XP40"/>
<dbReference type="EMBL" id="BKCJ011869559">
    <property type="protein sequence ID" value="GFD59808.1"/>
    <property type="molecule type" value="Genomic_DNA"/>
</dbReference>
<feature type="compositionally biased region" description="Low complexity" evidence="1">
    <location>
        <begin position="10"/>
        <end position="19"/>
    </location>
</feature>
<evidence type="ECO:0000256" key="1">
    <source>
        <dbReference type="SAM" id="MobiDB-lite"/>
    </source>
</evidence>
<comment type="caution">
    <text evidence="2">The sequence shown here is derived from an EMBL/GenBank/DDBJ whole genome shotgun (WGS) entry which is preliminary data.</text>
</comment>